<accession>A0ABQ9IRL1</accession>
<evidence type="ECO:0000313" key="1">
    <source>
        <dbReference type="EMBL" id="KAJ8955970.1"/>
    </source>
</evidence>
<keyword evidence="2" id="KW-1185">Reference proteome</keyword>
<protein>
    <recommendedName>
        <fullName evidence="3">Transposase</fullName>
    </recommendedName>
</protein>
<name>A0ABQ9IRL1_9CUCU</name>
<dbReference type="Gene3D" id="3.30.420.10">
    <property type="entry name" value="Ribonuclease H-like superfamily/Ribonuclease H"/>
    <property type="match status" value="1"/>
</dbReference>
<gene>
    <name evidence="1" type="ORF">NQ317_004056</name>
</gene>
<organism evidence="1 2">
    <name type="scientific">Molorchus minor</name>
    <dbReference type="NCBI Taxonomy" id="1323400"/>
    <lineage>
        <taxon>Eukaryota</taxon>
        <taxon>Metazoa</taxon>
        <taxon>Ecdysozoa</taxon>
        <taxon>Arthropoda</taxon>
        <taxon>Hexapoda</taxon>
        <taxon>Insecta</taxon>
        <taxon>Pterygota</taxon>
        <taxon>Neoptera</taxon>
        <taxon>Endopterygota</taxon>
        <taxon>Coleoptera</taxon>
        <taxon>Polyphaga</taxon>
        <taxon>Cucujiformia</taxon>
        <taxon>Chrysomeloidea</taxon>
        <taxon>Cerambycidae</taxon>
        <taxon>Lamiinae</taxon>
        <taxon>Monochamini</taxon>
        <taxon>Molorchus</taxon>
    </lineage>
</organism>
<dbReference type="PANTHER" id="PTHR47326:SF1">
    <property type="entry name" value="HTH PSQ-TYPE DOMAIN-CONTAINING PROTEIN"/>
    <property type="match status" value="1"/>
</dbReference>
<dbReference type="Proteomes" id="UP001162164">
    <property type="component" value="Unassembled WGS sequence"/>
</dbReference>
<proteinExistence type="predicted"/>
<evidence type="ECO:0008006" key="3">
    <source>
        <dbReference type="Google" id="ProtNLM"/>
    </source>
</evidence>
<comment type="caution">
    <text evidence="1">The sequence shown here is derived from an EMBL/GenBank/DDBJ whole genome shotgun (WGS) entry which is preliminary data.</text>
</comment>
<dbReference type="EMBL" id="JAPWTJ010003489">
    <property type="protein sequence ID" value="KAJ8955970.1"/>
    <property type="molecule type" value="Genomic_DNA"/>
</dbReference>
<sequence>MFDNTGSISKKNKRCVNRNNERSEKILEYFGQNPNSSVRGAVLNLNLGKSQIWSLRKNKMQPDGAPCHCTAEVVRWFNSCFPDKWIAIKNTVYKRRPANLGDLITQIREAFRSIIPNELLKVFENGRRRIE</sequence>
<reference evidence="1" key="1">
    <citation type="journal article" date="2023" name="Insect Mol. Biol.">
        <title>Genome sequencing provides insights into the evolution of gene families encoding plant cell wall-degrading enzymes in longhorned beetles.</title>
        <authorList>
            <person name="Shin N.R."/>
            <person name="Okamura Y."/>
            <person name="Kirsch R."/>
            <person name="Pauchet Y."/>
        </authorList>
    </citation>
    <scope>NUCLEOTIDE SEQUENCE</scope>
    <source>
        <strain evidence="1">MMC_N1</strain>
    </source>
</reference>
<dbReference type="PANTHER" id="PTHR47326">
    <property type="entry name" value="TRANSPOSABLE ELEMENT TC3 TRANSPOSASE-LIKE PROTEIN"/>
    <property type="match status" value="1"/>
</dbReference>
<evidence type="ECO:0000313" key="2">
    <source>
        <dbReference type="Proteomes" id="UP001162164"/>
    </source>
</evidence>
<dbReference type="InterPro" id="IPR036397">
    <property type="entry name" value="RNaseH_sf"/>
</dbReference>